<dbReference type="PANTHER" id="PTHR30143:SF0">
    <property type="entry name" value="2-KETO-4-PENTENOATE HYDRATASE"/>
    <property type="match status" value="1"/>
</dbReference>
<proteinExistence type="predicted"/>
<dbReference type="InterPro" id="IPR050772">
    <property type="entry name" value="Hydratase-Decarb/MhpD_sf"/>
</dbReference>
<reference evidence="2" key="1">
    <citation type="journal article" date="2019" name="Int. J. Syst. Evol. Microbiol.">
        <title>The Global Catalogue of Microorganisms (GCM) 10K type strain sequencing project: providing services to taxonomists for standard genome sequencing and annotation.</title>
        <authorList>
            <consortium name="The Broad Institute Genomics Platform"/>
            <consortium name="The Broad Institute Genome Sequencing Center for Infectious Disease"/>
            <person name="Wu L."/>
            <person name="Ma J."/>
        </authorList>
    </citation>
    <scope>NUCLEOTIDE SEQUENCE [LARGE SCALE GENOMIC DNA]</scope>
    <source>
        <strain evidence="2">CGMCC 1.12750</strain>
    </source>
</reference>
<dbReference type="GO" id="GO:0016829">
    <property type="term" value="F:lyase activity"/>
    <property type="evidence" value="ECO:0007669"/>
    <property type="project" value="UniProtKB-KW"/>
</dbReference>
<comment type="caution">
    <text evidence="1">The sequence shown here is derived from an EMBL/GenBank/DDBJ whole genome shotgun (WGS) entry which is preliminary data.</text>
</comment>
<dbReference type="InterPro" id="IPR036663">
    <property type="entry name" value="Fumarylacetoacetase_C_sf"/>
</dbReference>
<dbReference type="NCBIfam" id="TIGR02312">
    <property type="entry name" value="HpaH"/>
    <property type="match status" value="1"/>
</dbReference>
<sequence>MTLSPAEIDRAAADLLAAEQERRQIGLLSLRHPDMTLDDAYAIQSAQIAQKLATGRRIIGWKIGLTSKVMQDALGIDTPDSGVLYDDMVFDTGGIVAQGRFIQPRVEAEIAFVMRDALDGDVSRADVLAATDHVVPSLEILDTRIQRKDPATGQARVIVDTVSDNAANAGLVLGTQRHAVAAHDLRWIGAILRRNGEVVATGLGAAVLDDPVMGLVWLARRMHQYGQRIEAGQVVLSGSFIAPIECPPGTRIEADFGPFGDVSISFE</sequence>
<name>A0ABW2UKA7_9RHOB</name>
<dbReference type="EC" id="4.2.1.163" evidence="1"/>
<dbReference type="Proteomes" id="UP001596516">
    <property type="component" value="Unassembled WGS sequence"/>
</dbReference>
<accession>A0ABW2UKA7</accession>
<dbReference type="RefSeq" id="WP_377400521.1">
    <property type="nucleotide sequence ID" value="NZ_JBHTFQ010000002.1"/>
</dbReference>
<protein>
    <submittedName>
        <fullName evidence="1">2-oxo-hept-4-ene-1,7-dioate hydratase</fullName>
        <ecNumber evidence="1">4.2.1.163</ecNumber>
    </submittedName>
</protein>
<keyword evidence="1" id="KW-0456">Lyase</keyword>
<keyword evidence="2" id="KW-1185">Reference proteome</keyword>
<dbReference type="EMBL" id="JBHTFQ010000002">
    <property type="protein sequence ID" value="MFC7703713.1"/>
    <property type="molecule type" value="Genomic_DNA"/>
</dbReference>
<gene>
    <name evidence="1" type="primary">hpaH</name>
    <name evidence="1" type="ORF">ACFQXB_05850</name>
</gene>
<evidence type="ECO:0000313" key="1">
    <source>
        <dbReference type="EMBL" id="MFC7703713.1"/>
    </source>
</evidence>
<dbReference type="Gene3D" id="3.90.850.10">
    <property type="entry name" value="Fumarylacetoacetase-like, C-terminal domain"/>
    <property type="match status" value="1"/>
</dbReference>
<evidence type="ECO:0000313" key="2">
    <source>
        <dbReference type="Proteomes" id="UP001596516"/>
    </source>
</evidence>
<dbReference type="PANTHER" id="PTHR30143">
    <property type="entry name" value="ACID HYDRATASE"/>
    <property type="match status" value="1"/>
</dbReference>
<dbReference type="InterPro" id="IPR012690">
    <property type="entry name" value="HpcG"/>
</dbReference>
<dbReference type="SUPFAM" id="SSF56529">
    <property type="entry name" value="FAH"/>
    <property type="match status" value="1"/>
</dbReference>
<organism evidence="1 2">
    <name type="scientific">Plastorhodobacter daqingensis</name>
    <dbReference type="NCBI Taxonomy" id="1387281"/>
    <lineage>
        <taxon>Bacteria</taxon>
        <taxon>Pseudomonadati</taxon>
        <taxon>Pseudomonadota</taxon>
        <taxon>Alphaproteobacteria</taxon>
        <taxon>Rhodobacterales</taxon>
        <taxon>Paracoccaceae</taxon>
        <taxon>Plastorhodobacter</taxon>
    </lineage>
</organism>